<evidence type="ECO:0000259" key="6">
    <source>
        <dbReference type="Pfam" id="PF04542"/>
    </source>
</evidence>
<evidence type="ECO:0000313" key="8">
    <source>
        <dbReference type="EMBL" id="TPG48019.1"/>
    </source>
</evidence>
<feature type="compositionally biased region" description="Basic and acidic residues" evidence="5">
    <location>
        <begin position="179"/>
        <end position="196"/>
    </location>
</feature>
<evidence type="ECO:0000256" key="4">
    <source>
        <dbReference type="ARBA" id="ARBA00023163"/>
    </source>
</evidence>
<evidence type="ECO:0000259" key="7">
    <source>
        <dbReference type="Pfam" id="PF08281"/>
    </source>
</evidence>
<evidence type="ECO:0000256" key="3">
    <source>
        <dbReference type="ARBA" id="ARBA00023082"/>
    </source>
</evidence>
<keyword evidence="3" id="KW-0731">Sigma factor</keyword>
<dbReference type="EMBL" id="RCZC01000010">
    <property type="protein sequence ID" value="TPG48019.1"/>
    <property type="molecule type" value="Genomic_DNA"/>
</dbReference>
<dbReference type="OrthoDB" id="9803470at2"/>
<dbReference type="GO" id="GO:0003677">
    <property type="term" value="F:DNA binding"/>
    <property type="evidence" value="ECO:0007669"/>
    <property type="project" value="InterPro"/>
</dbReference>
<dbReference type="NCBIfam" id="TIGR02937">
    <property type="entry name" value="sigma70-ECF"/>
    <property type="match status" value="1"/>
</dbReference>
<keyword evidence="4" id="KW-0804">Transcription</keyword>
<keyword evidence="2" id="KW-0805">Transcription regulation</keyword>
<dbReference type="InterPro" id="IPR013324">
    <property type="entry name" value="RNA_pol_sigma_r3/r4-like"/>
</dbReference>
<dbReference type="SUPFAM" id="SSF88659">
    <property type="entry name" value="Sigma3 and sigma4 domains of RNA polymerase sigma factors"/>
    <property type="match status" value="1"/>
</dbReference>
<dbReference type="InterPro" id="IPR039425">
    <property type="entry name" value="RNA_pol_sigma-70-like"/>
</dbReference>
<dbReference type="Pfam" id="PF04542">
    <property type="entry name" value="Sigma70_r2"/>
    <property type="match status" value="1"/>
</dbReference>
<dbReference type="Pfam" id="PF08281">
    <property type="entry name" value="Sigma70_r4_2"/>
    <property type="match status" value="1"/>
</dbReference>
<dbReference type="CDD" id="cd06171">
    <property type="entry name" value="Sigma70_r4"/>
    <property type="match status" value="1"/>
</dbReference>
<name>A0A502FFB2_9SPHN</name>
<dbReference type="SUPFAM" id="SSF88946">
    <property type="entry name" value="Sigma2 domain of RNA polymerase sigma factors"/>
    <property type="match status" value="1"/>
</dbReference>
<dbReference type="Proteomes" id="UP000319931">
    <property type="component" value="Unassembled WGS sequence"/>
</dbReference>
<dbReference type="GO" id="GO:0016987">
    <property type="term" value="F:sigma factor activity"/>
    <property type="evidence" value="ECO:0007669"/>
    <property type="project" value="UniProtKB-KW"/>
</dbReference>
<proteinExistence type="inferred from homology"/>
<feature type="domain" description="RNA polymerase sigma-70 region 2" evidence="6">
    <location>
        <begin position="19"/>
        <end position="85"/>
    </location>
</feature>
<evidence type="ECO:0000256" key="2">
    <source>
        <dbReference type="ARBA" id="ARBA00023015"/>
    </source>
</evidence>
<dbReference type="InterPro" id="IPR014284">
    <property type="entry name" value="RNA_pol_sigma-70_dom"/>
</dbReference>
<dbReference type="AlphaFoldDB" id="A0A502FFB2"/>
<dbReference type="Gene3D" id="1.10.10.10">
    <property type="entry name" value="Winged helix-like DNA-binding domain superfamily/Winged helix DNA-binding domain"/>
    <property type="match status" value="1"/>
</dbReference>
<feature type="region of interest" description="Disordered" evidence="5">
    <location>
        <begin position="170"/>
        <end position="196"/>
    </location>
</feature>
<dbReference type="PANTHER" id="PTHR43133">
    <property type="entry name" value="RNA POLYMERASE ECF-TYPE SIGMA FACTO"/>
    <property type="match status" value="1"/>
</dbReference>
<reference evidence="8 9" key="1">
    <citation type="journal article" date="2019" name="Environ. Microbiol.">
        <title>Species interactions and distinct microbial communities in high Arctic permafrost affected cryosols are associated with the CH4 and CO2 gas fluxes.</title>
        <authorList>
            <person name="Altshuler I."/>
            <person name="Hamel J."/>
            <person name="Turney S."/>
            <person name="Magnuson E."/>
            <person name="Levesque R."/>
            <person name="Greer C."/>
            <person name="Whyte L.G."/>
        </authorList>
    </citation>
    <scope>NUCLEOTIDE SEQUENCE [LARGE SCALE GENOMIC DNA]</scope>
    <source>
        <strain evidence="8 9">E6.1</strain>
    </source>
</reference>
<protein>
    <submittedName>
        <fullName evidence="8">Sigma-70 family RNA polymerase sigma factor</fullName>
    </submittedName>
</protein>
<dbReference type="RefSeq" id="WP_140852346.1">
    <property type="nucleotide sequence ID" value="NZ_RCZC01000010.1"/>
</dbReference>
<comment type="caution">
    <text evidence="8">The sequence shown here is derived from an EMBL/GenBank/DDBJ whole genome shotgun (WGS) entry which is preliminary data.</text>
</comment>
<sequence length="196" mass="22157">MYHARFDKMVATDTPFAELLDRHRALLRAHARRLTGNSFDADDLLQDTMLRCWSARKSFKPGSNFGAWSRVVMRNSFLSAHRRDRFHASLPEEAFDRLPGAEGGQDQAVELRDIGWALDQLSPDHREAVLLAGKGMSIEDAACQLAIPEGTFKSRVARGRTRLRQLVEDSDAQPFSASVRKEKPPERRDWKGVLIG</sequence>
<evidence type="ECO:0000256" key="1">
    <source>
        <dbReference type="ARBA" id="ARBA00010641"/>
    </source>
</evidence>
<dbReference type="PANTHER" id="PTHR43133:SF25">
    <property type="entry name" value="RNA POLYMERASE SIGMA FACTOR RFAY-RELATED"/>
    <property type="match status" value="1"/>
</dbReference>
<dbReference type="InterPro" id="IPR007627">
    <property type="entry name" value="RNA_pol_sigma70_r2"/>
</dbReference>
<dbReference type="GO" id="GO:0006352">
    <property type="term" value="P:DNA-templated transcription initiation"/>
    <property type="evidence" value="ECO:0007669"/>
    <property type="project" value="InterPro"/>
</dbReference>
<evidence type="ECO:0000256" key="5">
    <source>
        <dbReference type="SAM" id="MobiDB-lite"/>
    </source>
</evidence>
<accession>A0A502FFB2</accession>
<evidence type="ECO:0000313" key="9">
    <source>
        <dbReference type="Proteomes" id="UP000319931"/>
    </source>
</evidence>
<comment type="similarity">
    <text evidence="1">Belongs to the sigma-70 factor family. ECF subfamily.</text>
</comment>
<organism evidence="8 9">
    <name type="scientific">Sphingomonas glacialis</name>
    <dbReference type="NCBI Taxonomy" id="658225"/>
    <lineage>
        <taxon>Bacteria</taxon>
        <taxon>Pseudomonadati</taxon>
        <taxon>Pseudomonadota</taxon>
        <taxon>Alphaproteobacteria</taxon>
        <taxon>Sphingomonadales</taxon>
        <taxon>Sphingomonadaceae</taxon>
        <taxon>Sphingomonas</taxon>
    </lineage>
</organism>
<dbReference type="InterPro" id="IPR013325">
    <property type="entry name" value="RNA_pol_sigma_r2"/>
</dbReference>
<keyword evidence="9" id="KW-1185">Reference proteome</keyword>
<gene>
    <name evidence="8" type="ORF">EAH76_21585</name>
</gene>
<dbReference type="Gene3D" id="1.10.1740.10">
    <property type="match status" value="1"/>
</dbReference>
<dbReference type="InterPro" id="IPR036388">
    <property type="entry name" value="WH-like_DNA-bd_sf"/>
</dbReference>
<feature type="domain" description="RNA polymerase sigma factor 70 region 4 type 2" evidence="7">
    <location>
        <begin position="117"/>
        <end position="163"/>
    </location>
</feature>
<dbReference type="InterPro" id="IPR013249">
    <property type="entry name" value="RNA_pol_sigma70_r4_t2"/>
</dbReference>